<dbReference type="GO" id="GO:0016787">
    <property type="term" value="F:hydrolase activity"/>
    <property type="evidence" value="ECO:0007669"/>
    <property type="project" value="UniProtKB-KW"/>
</dbReference>
<dbReference type="EMBL" id="BAABIG010000084">
    <property type="protein sequence ID" value="GAA4821855.1"/>
    <property type="molecule type" value="Genomic_DNA"/>
</dbReference>
<dbReference type="Pfam" id="PF13472">
    <property type="entry name" value="Lipase_GDSL_2"/>
    <property type="match status" value="1"/>
</dbReference>
<accession>A0ABP9D2V2</accession>
<keyword evidence="2" id="KW-0812">Transmembrane</keyword>
<feature type="compositionally biased region" description="Low complexity" evidence="1">
    <location>
        <begin position="61"/>
        <end position="71"/>
    </location>
</feature>
<protein>
    <submittedName>
        <fullName evidence="4">SGNH/GDSL hydrolase family protein</fullName>
    </submittedName>
</protein>
<dbReference type="InterPro" id="IPR013830">
    <property type="entry name" value="SGNH_hydro"/>
</dbReference>
<evidence type="ECO:0000256" key="1">
    <source>
        <dbReference type="SAM" id="MobiDB-lite"/>
    </source>
</evidence>
<feature type="domain" description="SGNH hydrolase-type esterase" evidence="3">
    <location>
        <begin position="259"/>
        <end position="454"/>
    </location>
</feature>
<comment type="caution">
    <text evidence="4">The sequence shown here is derived from an EMBL/GenBank/DDBJ whole genome shotgun (WGS) entry which is preliminary data.</text>
</comment>
<reference evidence="5" key="1">
    <citation type="journal article" date="2019" name="Int. J. Syst. Evol. Microbiol.">
        <title>The Global Catalogue of Microorganisms (GCM) 10K type strain sequencing project: providing services to taxonomists for standard genome sequencing and annotation.</title>
        <authorList>
            <consortium name="The Broad Institute Genomics Platform"/>
            <consortium name="The Broad Institute Genome Sequencing Center for Infectious Disease"/>
            <person name="Wu L."/>
            <person name="Ma J."/>
        </authorList>
    </citation>
    <scope>NUCLEOTIDE SEQUENCE [LARGE SCALE GENOMIC DNA]</scope>
    <source>
        <strain evidence="5">JCM 18081</strain>
    </source>
</reference>
<feature type="transmembrane region" description="Helical" evidence="2">
    <location>
        <begin position="36"/>
        <end position="56"/>
    </location>
</feature>
<evidence type="ECO:0000259" key="3">
    <source>
        <dbReference type="Pfam" id="PF13472"/>
    </source>
</evidence>
<dbReference type="InterPro" id="IPR053140">
    <property type="entry name" value="GDSL_Rv0518-like"/>
</dbReference>
<keyword evidence="4" id="KW-0378">Hydrolase</keyword>
<name>A0ABP9D2V2_9ACTN</name>
<keyword evidence="2" id="KW-1133">Transmembrane helix</keyword>
<feature type="region of interest" description="Disordered" evidence="1">
    <location>
        <begin position="1"/>
        <end position="31"/>
    </location>
</feature>
<dbReference type="InterPro" id="IPR036514">
    <property type="entry name" value="SGNH_hydro_sf"/>
</dbReference>
<proteinExistence type="predicted"/>
<keyword evidence="5" id="KW-1185">Reference proteome</keyword>
<feature type="region of interest" description="Disordered" evidence="1">
    <location>
        <begin position="61"/>
        <end position="82"/>
    </location>
</feature>
<evidence type="ECO:0000256" key="2">
    <source>
        <dbReference type="SAM" id="Phobius"/>
    </source>
</evidence>
<dbReference type="Gene3D" id="3.40.50.1110">
    <property type="entry name" value="SGNH hydrolase"/>
    <property type="match status" value="1"/>
</dbReference>
<evidence type="ECO:0000313" key="4">
    <source>
        <dbReference type="EMBL" id="GAA4821855.1"/>
    </source>
</evidence>
<keyword evidence="2" id="KW-0472">Membrane</keyword>
<dbReference type="SUPFAM" id="SSF52266">
    <property type="entry name" value="SGNH hydrolase"/>
    <property type="match status" value="1"/>
</dbReference>
<organism evidence="4 5">
    <name type="scientific">Streptomyces ziwulingensis</name>
    <dbReference type="NCBI Taxonomy" id="1045501"/>
    <lineage>
        <taxon>Bacteria</taxon>
        <taxon>Bacillati</taxon>
        <taxon>Actinomycetota</taxon>
        <taxon>Actinomycetes</taxon>
        <taxon>Kitasatosporales</taxon>
        <taxon>Streptomycetaceae</taxon>
        <taxon>Streptomyces</taxon>
    </lineage>
</organism>
<gene>
    <name evidence="4" type="ORF">GCM10023220_63800</name>
</gene>
<evidence type="ECO:0000313" key="5">
    <source>
        <dbReference type="Proteomes" id="UP001501265"/>
    </source>
</evidence>
<dbReference type="CDD" id="cd01830">
    <property type="entry name" value="XynE_like"/>
    <property type="match status" value="1"/>
</dbReference>
<dbReference type="Proteomes" id="UP001501265">
    <property type="component" value="Unassembled WGS sequence"/>
</dbReference>
<sequence length="472" mass="48684">MTMGHDPGAGAPPAQPPAQPPAPSPAGRHPRPRHHALLAAIVAAVVALSAGIYVGAAADDGTAGRAPRAAGPVPPGAAAPASAGTWVGAWSASPAAAEPGTETTGMAGRSVRNVVHAGVGGTSARITLSNLYGQSPLTVSHASLALAAGRGTAAAAIGTMRRLTFGGTARVVVPAGGQVLSDAVRLTVPYGADVLVTTYSPTPSGPVTYHPHARQTSYLATGDRTEDATAAAYTGTTPSWRYLTALDLLSNEAEGTVVVLGDSITDGVTATADANRRWTDALTGRLRAAIAAGRDVPRYSVVNQGISGNRVLTGGTGRPADNPSGLDRFARDVLGRTRVKAVVIDLGVNDILRNPGAADPEAILDGLRTLVDRAHARGLKVIGATLMPFYGHRGYRTDRENVRQEINARIRSGTVFDAVADFDKALRDPYDPRRLRADHDSGDHLHPSDRGYARMAEVFDLADLKGAAPAQL</sequence>
<dbReference type="PANTHER" id="PTHR43784:SF2">
    <property type="entry name" value="GDSL-LIKE LIPASE_ACYLHYDROLASE, PUTATIVE (AFU_ORTHOLOGUE AFUA_2G00820)-RELATED"/>
    <property type="match status" value="1"/>
</dbReference>
<dbReference type="RefSeq" id="WP_345624155.1">
    <property type="nucleotide sequence ID" value="NZ_BAABIG010000084.1"/>
</dbReference>
<feature type="compositionally biased region" description="Pro residues" evidence="1">
    <location>
        <begin position="13"/>
        <end position="24"/>
    </location>
</feature>
<dbReference type="PANTHER" id="PTHR43784">
    <property type="entry name" value="GDSL-LIKE LIPASE/ACYLHYDROLASE, PUTATIVE (AFU_ORTHOLOGUE AFUA_2G00820)-RELATED"/>
    <property type="match status" value="1"/>
</dbReference>